<gene>
    <name evidence="3" type="ORF">A2304_04185</name>
</gene>
<reference evidence="3 4" key="1">
    <citation type="journal article" date="2016" name="Nat. Commun.">
        <title>Thousands of microbial genomes shed light on interconnected biogeochemical processes in an aquifer system.</title>
        <authorList>
            <person name="Anantharaman K."/>
            <person name="Brown C.T."/>
            <person name="Hug L.A."/>
            <person name="Sharon I."/>
            <person name="Castelle C.J."/>
            <person name="Probst A.J."/>
            <person name="Thomas B.C."/>
            <person name="Singh A."/>
            <person name="Wilkins M.J."/>
            <person name="Karaoz U."/>
            <person name="Brodie E.L."/>
            <person name="Williams K.H."/>
            <person name="Hubbard S.S."/>
            <person name="Banfield J.F."/>
        </authorList>
    </citation>
    <scope>NUCLEOTIDE SEQUENCE [LARGE SCALE GENOMIC DNA]</scope>
</reference>
<dbReference type="AlphaFoldDB" id="A0A1F7W9N2"/>
<evidence type="ECO:0000256" key="2">
    <source>
        <dbReference type="SAM" id="SignalP"/>
    </source>
</evidence>
<comment type="caution">
    <text evidence="3">The sequence shown here is derived from an EMBL/GenBank/DDBJ whole genome shotgun (WGS) entry which is preliminary data.</text>
</comment>
<keyword evidence="1" id="KW-1133">Transmembrane helix</keyword>
<proteinExistence type="predicted"/>
<feature type="transmembrane region" description="Helical" evidence="1">
    <location>
        <begin position="276"/>
        <end position="298"/>
    </location>
</feature>
<keyword evidence="2" id="KW-0732">Signal</keyword>
<feature type="chain" id="PRO_5009533331" description="DUF916 domain-containing protein" evidence="2">
    <location>
        <begin position="24"/>
        <end position="315"/>
    </location>
</feature>
<dbReference type="Proteomes" id="UP000176501">
    <property type="component" value="Unassembled WGS sequence"/>
</dbReference>
<accession>A0A1F7W9N2</accession>
<protein>
    <recommendedName>
        <fullName evidence="5">DUF916 domain-containing protein</fullName>
    </recommendedName>
</protein>
<feature type="signal peptide" evidence="2">
    <location>
        <begin position="1"/>
        <end position="23"/>
    </location>
</feature>
<keyword evidence="1" id="KW-0472">Membrane</keyword>
<sequence>MYLRFLLFICAVAVLSMPSFAHAFVVSPTTVDLSASRGGTVEQTITVINNAAAEQTFYLGTLPFVPSETSGAPQFLSNDDDRSGLSAWIHFPVNEIAIPPNTRVDVPYSVVIPVDISSGTYYTAITVSTTPSEVVATNGASIQAKTAMLVFFTVEGETVERAAIVDFVSPNSGLVVVHDLSYAFRVQNQGNVALVPNAQIVVTDWLGQTTFIKEANVEHGRVLPGRTRTFSGELMEHPNNFLEVARAQWSAFAIGPMTATLIIDGADIEDGPAIHYWMFPWQLLLSIVGFIVLTWLIWRKAVTYRSELGGISTGS</sequence>
<evidence type="ECO:0008006" key="5">
    <source>
        <dbReference type="Google" id="ProtNLM"/>
    </source>
</evidence>
<name>A0A1F7W9N2_9BACT</name>
<keyword evidence="1" id="KW-0812">Transmembrane</keyword>
<dbReference type="EMBL" id="MGFE01000003">
    <property type="protein sequence ID" value="OGL99489.1"/>
    <property type="molecule type" value="Genomic_DNA"/>
</dbReference>
<evidence type="ECO:0000313" key="3">
    <source>
        <dbReference type="EMBL" id="OGL99489.1"/>
    </source>
</evidence>
<evidence type="ECO:0000256" key="1">
    <source>
        <dbReference type="SAM" id="Phobius"/>
    </source>
</evidence>
<evidence type="ECO:0000313" key="4">
    <source>
        <dbReference type="Proteomes" id="UP000176501"/>
    </source>
</evidence>
<organism evidence="3 4">
    <name type="scientific">Candidatus Uhrbacteria bacterium RIFOXYB2_FULL_57_15</name>
    <dbReference type="NCBI Taxonomy" id="1802422"/>
    <lineage>
        <taxon>Bacteria</taxon>
        <taxon>Candidatus Uhriibacteriota</taxon>
    </lineage>
</organism>